<sequence>MKVKKFVAPSMQEAMKKIRTEMGNDAVILNSKVINTGGFLGLFTKKKIEVIAAIDPDMPVDDKKMSRPSYTSKAKQHELERIDATQSKGSIQTNEINPYLLAEVKELKSLIQSMSNQEQISLYPEPLKRLLEKMTKQEINVSLRNQAMSELLAFWYQQNENPSTEQLEDKQREYFESQLSDLSFGGITYQKKYINVIGPTGVGKTTTLAKLAAECVIQKKKKVAFITTDTYRIAAIDQLKTYAKILNIPIEVCYNLEDFKQAKQKLHSYDYILIDTAGRNFLESQYVTDLQKIIDFNEDMETFLVLAATAKSTDMLAVYKQFSIIPIDKLIITKLDETATRGPLFDVMIQTKKGIAYTTHGQNVPDDIEESTRKHIVEQILR</sequence>
<evidence type="ECO:0000256" key="3">
    <source>
        <dbReference type="ARBA" id="ARBA00014919"/>
    </source>
</evidence>
<dbReference type="Proteomes" id="UP001234495">
    <property type="component" value="Unassembled WGS sequence"/>
</dbReference>
<dbReference type="SMART" id="SM00962">
    <property type="entry name" value="SRP54"/>
    <property type="match status" value="1"/>
</dbReference>
<keyword evidence="16" id="KW-0969">Cilium</keyword>
<keyword evidence="16" id="KW-0282">Flagellum</keyword>
<dbReference type="InterPro" id="IPR000897">
    <property type="entry name" value="SRP54_GTPase_dom"/>
</dbReference>
<proteinExistence type="inferred from homology"/>
<dbReference type="SMART" id="SM00382">
    <property type="entry name" value="AAA"/>
    <property type="match status" value="1"/>
</dbReference>
<dbReference type="Gene3D" id="3.40.50.300">
    <property type="entry name" value="P-loop containing nucleotide triphosphate hydrolases"/>
    <property type="match status" value="1"/>
</dbReference>
<keyword evidence="9" id="KW-0342">GTP-binding</keyword>
<dbReference type="Gene3D" id="1.20.120.1380">
    <property type="entry name" value="Flagellar FlhF biosynthesis protein, N domain"/>
    <property type="match status" value="1"/>
</dbReference>
<dbReference type="InterPro" id="IPR027417">
    <property type="entry name" value="P-loop_NTPase"/>
</dbReference>
<dbReference type="InterPro" id="IPR003593">
    <property type="entry name" value="AAA+_ATPase"/>
</dbReference>
<dbReference type="CDD" id="cd17873">
    <property type="entry name" value="FlhF"/>
    <property type="match status" value="1"/>
</dbReference>
<evidence type="ECO:0000256" key="4">
    <source>
        <dbReference type="ARBA" id="ARBA00022448"/>
    </source>
</evidence>
<keyword evidence="10" id="KW-0472">Membrane</keyword>
<dbReference type="EMBL" id="JAUSUD010000006">
    <property type="protein sequence ID" value="MDQ0230516.1"/>
    <property type="molecule type" value="Genomic_DNA"/>
</dbReference>
<evidence type="ECO:0000256" key="2">
    <source>
        <dbReference type="ARBA" id="ARBA00008531"/>
    </source>
</evidence>
<evidence type="ECO:0000259" key="15">
    <source>
        <dbReference type="SMART" id="SM00962"/>
    </source>
</evidence>
<evidence type="ECO:0000256" key="11">
    <source>
        <dbReference type="ARBA" id="ARBA00023225"/>
    </source>
</evidence>
<keyword evidence="11" id="KW-1006">Bacterial flagellum protein export</keyword>
<feature type="domain" description="SRP54-type proteins GTP-binding" evidence="15">
    <location>
        <begin position="191"/>
        <end position="382"/>
    </location>
</feature>
<evidence type="ECO:0000256" key="1">
    <source>
        <dbReference type="ARBA" id="ARBA00004413"/>
    </source>
</evidence>
<keyword evidence="7" id="KW-1005">Bacterial flagellum biogenesis</keyword>
<gene>
    <name evidence="16" type="ORF">J2S19_001772</name>
</gene>
<comment type="similarity">
    <text evidence="2">Belongs to the GTP-binding SRP family.</text>
</comment>
<keyword evidence="4" id="KW-0813">Transport</keyword>
<dbReference type="Pfam" id="PF00448">
    <property type="entry name" value="SRP54"/>
    <property type="match status" value="1"/>
</dbReference>
<keyword evidence="16" id="KW-0966">Cell projection</keyword>
<reference evidence="16 17" key="1">
    <citation type="submission" date="2023-07" db="EMBL/GenBank/DDBJ databases">
        <title>Genomic Encyclopedia of Type Strains, Phase IV (KMG-IV): sequencing the most valuable type-strain genomes for metagenomic binning, comparative biology and taxonomic classification.</title>
        <authorList>
            <person name="Goeker M."/>
        </authorList>
    </citation>
    <scope>NUCLEOTIDE SEQUENCE [LARGE SCALE GENOMIC DNA]</scope>
    <source>
        <strain evidence="16 17">DSM 29005</strain>
    </source>
</reference>
<evidence type="ECO:0000256" key="7">
    <source>
        <dbReference type="ARBA" id="ARBA00022795"/>
    </source>
</evidence>
<protein>
    <recommendedName>
        <fullName evidence="3 13">Flagellar biosynthesis protein FlhF</fullName>
    </recommendedName>
</protein>
<dbReference type="NCBIfam" id="TIGR03499">
    <property type="entry name" value="FlhF"/>
    <property type="match status" value="1"/>
</dbReference>
<comment type="caution">
    <text evidence="16">The sequence shown here is derived from an EMBL/GenBank/DDBJ whole genome shotgun (WGS) entry which is preliminary data.</text>
</comment>
<dbReference type="InterPro" id="IPR047040">
    <property type="entry name" value="FlhF__GTPase_dom"/>
</dbReference>
<evidence type="ECO:0000256" key="5">
    <source>
        <dbReference type="ARBA" id="ARBA00022475"/>
    </source>
</evidence>
<dbReference type="PANTHER" id="PTHR43134">
    <property type="entry name" value="SIGNAL RECOGNITION PARTICLE RECEPTOR SUBUNIT ALPHA"/>
    <property type="match status" value="1"/>
</dbReference>
<comment type="subcellular location">
    <subcellularLocation>
        <location evidence="1">Cell membrane</location>
        <topology evidence="1">Peripheral membrane protein</topology>
        <orientation evidence="1">Cytoplasmic side</orientation>
    </subcellularLocation>
</comment>
<name>A0ABT9ZE21_9BACI</name>
<accession>A0ABT9ZE21</accession>
<evidence type="ECO:0000256" key="6">
    <source>
        <dbReference type="ARBA" id="ARBA00022741"/>
    </source>
</evidence>
<dbReference type="PANTHER" id="PTHR43134:SF3">
    <property type="entry name" value="FLAGELLAR BIOSYNTHESIS PROTEIN FLHF"/>
    <property type="match status" value="1"/>
</dbReference>
<dbReference type="InterPro" id="IPR020006">
    <property type="entry name" value="FlhF"/>
</dbReference>
<feature type="domain" description="AAA+ ATPase" evidence="14">
    <location>
        <begin position="190"/>
        <end position="328"/>
    </location>
</feature>
<evidence type="ECO:0000256" key="13">
    <source>
        <dbReference type="NCBIfam" id="TIGR03499"/>
    </source>
</evidence>
<evidence type="ECO:0000256" key="10">
    <source>
        <dbReference type="ARBA" id="ARBA00023136"/>
    </source>
</evidence>
<keyword evidence="6" id="KW-0547">Nucleotide-binding</keyword>
<evidence type="ECO:0000256" key="12">
    <source>
        <dbReference type="ARBA" id="ARBA00025337"/>
    </source>
</evidence>
<dbReference type="RefSeq" id="WP_307339922.1">
    <property type="nucleotide sequence ID" value="NZ_JAUSUD010000006.1"/>
</dbReference>
<keyword evidence="5" id="KW-1003">Cell membrane</keyword>
<dbReference type="SUPFAM" id="SSF52540">
    <property type="entry name" value="P-loop containing nucleoside triphosphate hydrolases"/>
    <property type="match status" value="1"/>
</dbReference>
<keyword evidence="17" id="KW-1185">Reference proteome</keyword>
<evidence type="ECO:0000313" key="17">
    <source>
        <dbReference type="Proteomes" id="UP001234495"/>
    </source>
</evidence>
<organism evidence="16 17">
    <name type="scientific">Metabacillus malikii</name>
    <dbReference type="NCBI Taxonomy" id="1504265"/>
    <lineage>
        <taxon>Bacteria</taxon>
        <taxon>Bacillati</taxon>
        <taxon>Bacillota</taxon>
        <taxon>Bacilli</taxon>
        <taxon>Bacillales</taxon>
        <taxon>Bacillaceae</taxon>
        <taxon>Metabacillus</taxon>
    </lineage>
</organism>
<evidence type="ECO:0000256" key="9">
    <source>
        <dbReference type="ARBA" id="ARBA00023134"/>
    </source>
</evidence>
<evidence type="ECO:0000313" key="16">
    <source>
        <dbReference type="EMBL" id="MDQ0230516.1"/>
    </source>
</evidence>
<evidence type="ECO:0000259" key="14">
    <source>
        <dbReference type="SMART" id="SM00382"/>
    </source>
</evidence>
<evidence type="ECO:0000256" key="8">
    <source>
        <dbReference type="ARBA" id="ARBA00022927"/>
    </source>
</evidence>
<comment type="function">
    <text evidence="12">Necessary for flagellar biosynthesis. May be involved in translocation of the flagellum.</text>
</comment>
<keyword evidence="8" id="KW-0653">Protein transport</keyword>